<protein>
    <submittedName>
        <fullName evidence="3">Tetratricopeptide (TPR) repeat protein</fullName>
    </submittedName>
</protein>
<name>A0ABV2H846_9HYPH</name>
<dbReference type="EMBL" id="JBEPLJ010000009">
    <property type="protein sequence ID" value="MET3586607.1"/>
    <property type="molecule type" value="Genomic_DNA"/>
</dbReference>
<comment type="caution">
    <text evidence="3">The sequence shown here is derived from an EMBL/GenBank/DDBJ whole genome shotgun (WGS) entry which is preliminary data.</text>
</comment>
<feature type="repeat" description="TPR" evidence="1">
    <location>
        <begin position="99"/>
        <end position="132"/>
    </location>
</feature>
<keyword evidence="4" id="KW-1185">Reference proteome</keyword>
<accession>A0ABV2H846</accession>
<keyword evidence="1" id="KW-0802">TPR repeat</keyword>
<dbReference type="SUPFAM" id="SSF48452">
    <property type="entry name" value="TPR-like"/>
    <property type="match status" value="1"/>
</dbReference>
<dbReference type="InterPro" id="IPR011990">
    <property type="entry name" value="TPR-like_helical_dom_sf"/>
</dbReference>
<dbReference type="InterPro" id="IPR019734">
    <property type="entry name" value="TPR_rpt"/>
</dbReference>
<evidence type="ECO:0000256" key="1">
    <source>
        <dbReference type="PROSITE-ProRule" id="PRU00339"/>
    </source>
</evidence>
<dbReference type="Proteomes" id="UP001549031">
    <property type="component" value="Unassembled WGS sequence"/>
</dbReference>
<evidence type="ECO:0000313" key="4">
    <source>
        <dbReference type="Proteomes" id="UP001549031"/>
    </source>
</evidence>
<feature type="region of interest" description="Disordered" evidence="2">
    <location>
        <begin position="1"/>
        <end position="27"/>
    </location>
</feature>
<feature type="compositionally biased region" description="Low complexity" evidence="2">
    <location>
        <begin position="8"/>
        <end position="21"/>
    </location>
</feature>
<evidence type="ECO:0000313" key="3">
    <source>
        <dbReference type="EMBL" id="MET3586607.1"/>
    </source>
</evidence>
<dbReference type="SMART" id="SM00028">
    <property type="entry name" value="TPR"/>
    <property type="match status" value="3"/>
</dbReference>
<dbReference type="Gene3D" id="1.25.40.10">
    <property type="entry name" value="Tetratricopeptide repeat domain"/>
    <property type="match status" value="1"/>
</dbReference>
<gene>
    <name evidence="3" type="ORF">ABID21_002725</name>
</gene>
<proteinExistence type="predicted"/>
<organism evidence="3 4">
    <name type="scientific">Pseudorhizobium tarimense</name>
    <dbReference type="NCBI Taxonomy" id="1079109"/>
    <lineage>
        <taxon>Bacteria</taxon>
        <taxon>Pseudomonadati</taxon>
        <taxon>Pseudomonadota</taxon>
        <taxon>Alphaproteobacteria</taxon>
        <taxon>Hyphomicrobiales</taxon>
        <taxon>Rhizobiaceae</taxon>
        <taxon>Rhizobium/Agrobacterium group</taxon>
        <taxon>Pseudorhizobium</taxon>
    </lineage>
</organism>
<sequence>MAATPALSQPSPAAPENPSAPKATTEDEKLASLFEALRRERNPDKARGIAQEIMADLNESGSATVDLLMQWAATAIGEKRNAAALDFLDQVTLLQPDFAEAWNRRAGLHYAMGDTRKSMADINQVLQREPRHFGAIAGMAAILADAGQDELALKAWQRYLEIYPADRDAQEAAIKLSEKVAGSRT</sequence>
<dbReference type="PROSITE" id="PS50005">
    <property type="entry name" value="TPR"/>
    <property type="match status" value="1"/>
</dbReference>
<evidence type="ECO:0000256" key="2">
    <source>
        <dbReference type="SAM" id="MobiDB-lite"/>
    </source>
</evidence>
<reference evidence="3 4" key="1">
    <citation type="submission" date="2024-06" db="EMBL/GenBank/DDBJ databases">
        <title>Genomic Encyclopedia of Type Strains, Phase IV (KMG-IV): sequencing the most valuable type-strain genomes for metagenomic binning, comparative biology and taxonomic classification.</title>
        <authorList>
            <person name="Goeker M."/>
        </authorList>
    </citation>
    <scope>NUCLEOTIDE SEQUENCE [LARGE SCALE GENOMIC DNA]</scope>
    <source>
        <strain evidence="3 4">DSM 105042</strain>
    </source>
</reference>